<gene>
    <name evidence="7" type="ORF">C1H87_08045</name>
</gene>
<dbReference type="Proteomes" id="UP000235826">
    <property type="component" value="Chromosome"/>
</dbReference>
<organism evidence="7 8">
    <name type="scientific">Flavivirga eckloniae</name>
    <dbReference type="NCBI Taxonomy" id="1803846"/>
    <lineage>
        <taxon>Bacteria</taxon>
        <taxon>Pseudomonadati</taxon>
        <taxon>Bacteroidota</taxon>
        <taxon>Flavobacteriia</taxon>
        <taxon>Flavobacteriales</taxon>
        <taxon>Flavobacteriaceae</taxon>
        <taxon>Flavivirga</taxon>
    </lineage>
</organism>
<dbReference type="KEGG" id="fek:C1H87_08045"/>
<dbReference type="InterPro" id="IPR013740">
    <property type="entry name" value="Redoxin"/>
</dbReference>
<evidence type="ECO:0000313" key="8">
    <source>
        <dbReference type="Proteomes" id="UP000235826"/>
    </source>
</evidence>
<keyword evidence="4" id="KW-0676">Redox-active center</keyword>
<keyword evidence="5" id="KW-0732">Signal</keyword>
<dbReference type="GO" id="GO:0030313">
    <property type="term" value="C:cell envelope"/>
    <property type="evidence" value="ECO:0007669"/>
    <property type="project" value="UniProtKB-SubCell"/>
</dbReference>
<dbReference type="OrthoDB" id="1096670at2"/>
<proteinExistence type="predicted"/>
<dbReference type="EMBL" id="CP025791">
    <property type="protein sequence ID" value="AUP78660.1"/>
    <property type="molecule type" value="Genomic_DNA"/>
</dbReference>
<feature type="chain" id="PRO_5014772309" description="Thioredoxin domain-containing protein" evidence="5">
    <location>
        <begin position="20"/>
        <end position="615"/>
    </location>
</feature>
<keyword evidence="3" id="KW-1015">Disulfide bond</keyword>
<dbReference type="CDD" id="cd02966">
    <property type="entry name" value="TlpA_like_family"/>
    <property type="match status" value="1"/>
</dbReference>
<dbReference type="RefSeq" id="WP_102755315.1">
    <property type="nucleotide sequence ID" value="NZ_CP025791.1"/>
</dbReference>
<dbReference type="GO" id="GO:0016491">
    <property type="term" value="F:oxidoreductase activity"/>
    <property type="evidence" value="ECO:0007669"/>
    <property type="project" value="InterPro"/>
</dbReference>
<evidence type="ECO:0000256" key="1">
    <source>
        <dbReference type="ARBA" id="ARBA00004196"/>
    </source>
</evidence>
<dbReference type="AlphaFoldDB" id="A0A2K9PNL0"/>
<feature type="domain" description="Thioredoxin" evidence="6">
    <location>
        <begin position="472"/>
        <end position="615"/>
    </location>
</feature>
<keyword evidence="2" id="KW-0201">Cytochrome c-type biogenesis</keyword>
<dbReference type="Pfam" id="PF08534">
    <property type="entry name" value="Redoxin"/>
    <property type="match status" value="1"/>
</dbReference>
<reference evidence="7 8" key="1">
    <citation type="submission" date="2018-01" db="EMBL/GenBank/DDBJ databases">
        <title>Complete genome sequence of Flavivirga eckloniae ECD14 isolated from seaweed Ecklonia cava.</title>
        <authorList>
            <person name="Lee J.H."/>
            <person name="Baik K.S."/>
            <person name="Seong C.N."/>
        </authorList>
    </citation>
    <scope>NUCLEOTIDE SEQUENCE [LARGE SCALE GENOMIC DNA]</scope>
    <source>
        <strain evidence="7 8">ECD14</strain>
    </source>
</reference>
<dbReference type="InterPro" id="IPR013766">
    <property type="entry name" value="Thioredoxin_domain"/>
</dbReference>
<dbReference type="PANTHER" id="PTHR42852:SF6">
    <property type="entry name" value="THIOL:DISULFIDE INTERCHANGE PROTEIN DSBE"/>
    <property type="match status" value="1"/>
</dbReference>
<dbReference type="InterPro" id="IPR036249">
    <property type="entry name" value="Thioredoxin-like_sf"/>
</dbReference>
<keyword evidence="8" id="KW-1185">Reference proteome</keyword>
<dbReference type="InterPro" id="IPR050553">
    <property type="entry name" value="Thioredoxin_ResA/DsbE_sf"/>
</dbReference>
<feature type="signal peptide" evidence="5">
    <location>
        <begin position="1"/>
        <end position="19"/>
    </location>
</feature>
<evidence type="ECO:0000256" key="4">
    <source>
        <dbReference type="ARBA" id="ARBA00023284"/>
    </source>
</evidence>
<evidence type="ECO:0000256" key="5">
    <source>
        <dbReference type="SAM" id="SignalP"/>
    </source>
</evidence>
<dbReference type="Gene3D" id="3.40.30.10">
    <property type="entry name" value="Glutaredoxin"/>
    <property type="match status" value="1"/>
</dbReference>
<dbReference type="GO" id="GO:0017004">
    <property type="term" value="P:cytochrome complex assembly"/>
    <property type="evidence" value="ECO:0007669"/>
    <property type="project" value="UniProtKB-KW"/>
</dbReference>
<name>A0A2K9PNL0_9FLAO</name>
<dbReference type="PANTHER" id="PTHR42852">
    <property type="entry name" value="THIOL:DISULFIDE INTERCHANGE PROTEIN DSBE"/>
    <property type="match status" value="1"/>
</dbReference>
<evidence type="ECO:0000256" key="2">
    <source>
        <dbReference type="ARBA" id="ARBA00022748"/>
    </source>
</evidence>
<evidence type="ECO:0000313" key="7">
    <source>
        <dbReference type="EMBL" id="AUP78660.1"/>
    </source>
</evidence>
<accession>A0A2K9PNL0</accession>
<dbReference type="PROSITE" id="PS51352">
    <property type="entry name" value="THIOREDOXIN_2"/>
    <property type="match status" value="1"/>
</dbReference>
<evidence type="ECO:0000259" key="6">
    <source>
        <dbReference type="PROSITE" id="PS51352"/>
    </source>
</evidence>
<dbReference type="SUPFAM" id="SSF52833">
    <property type="entry name" value="Thioredoxin-like"/>
    <property type="match status" value="1"/>
</dbReference>
<evidence type="ECO:0000256" key="3">
    <source>
        <dbReference type="ARBA" id="ARBA00023157"/>
    </source>
</evidence>
<sequence>MKKNIVFLFLGMLCASGFAQGTIEKTEFQFLTFNQSKDSSMLPKELEGSWMLADGSNRWDYGFYPENAIVDKAVWNYNSVDISEKKYTITLERKGQLKVVHAVLNKNGQVDFDLDPRVLKTYSTERIYNPEYKSLNNDRYTEADIKHGFTTYSGYIKNFAKENKSNRKTGSIKVSNVFTGSSKSHVIEIKKDGSFSIKFPVPCPTHILVEIPYNGYHLVFVEPGKEVFHLIHKNNSKFMEDGAQVNSGLNLMKSIMPFSGIRGIGEMPPEDYKRKCFENAKKLTKQMDSITQKQFICNKALQLKRLHIEFTPLFWVTNYEIKRFGFGKRNELIIKDEAKKIPIKEFKVDDTYYHDILENVLDNKIAVLSRVYYDLIFRLKFCKAIREHRSKPFEELLQMAEARQDNMAEFLNVKDCFMLDLITCQGHTRNPLKLNPYTNAELKNIKREIKTPFLSNYLTFLNDNIKEEIEVAKSKNRQTEYAVNKVHDDEVFQATFGKYKGKVVYVGFWRTYCGPCLTGMERIKPLKETLKNEDVVFLYIVESGSDEKTWKKLIADIDGEHLRVSHDEWAYLASRFGVAYFPHYALINKKGEIVNPQMKFNPTNDELMKIFKSEM</sequence>
<comment type="subcellular location">
    <subcellularLocation>
        <location evidence="1">Cell envelope</location>
    </subcellularLocation>
</comment>
<protein>
    <recommendedName>
        <fullName evidence="6">Thioredoxin domain-containing protein</fullName>
    </recommendedName>
</protein>